<feature type="compositionally biased region" description="Low complexity" evidence="5">
    <location>
        <begin position="820"/>
        <end position="851"/>
    </location>
</feature>
<dbReference type="InterPro" id="IPR000306">
    <property type="entry name" value="Znf_FYVE"/>
</dbReference>
<feature type="region of interest" description="Disordered" evidence="5">
    <location>
        <begin position="813"/>
        <end position="860"/>
    </location>
</feature>
<dbReference type="PROSITE" id="PS50178">
    <property type="entry name" value="ZF_FYVE"/>
    <property type="match status" value="1"/>
</dbReference>
<feature type="compositionally biased region" description="Acidic residues" evidence="5">
    <location>
        <begin position="508"/>
        <end position="531"/>
    </location>
</feature>
<sequence>MSTSQRVDFPVPEHLAPEVLVTLEQHEELRAFAMRMTEEVIQEGPTWARTNIKAARDRGWKVLSRTAEGCFLLKSNSTSKNTTISMGNSAPAPVRRRSSSVDSVTVSRKPVTQPTSASANGCGFMGHMRLPGLGFDDVVGNFLCDTTEKQRKQVSKDYGSAYLDTAVMTTLEGPKPHDPFWYLGLKWIAMRSPFEKLVNHREFVFLEHSGTYFDPTGRRMLYRIGHSVNLSDFGGKNNYFGLTRGHLELAQIFWMEPVEAAVSKSGAEILQVCSKGLADVKGKVPTWLVERYLRRFWKAGNTISQPENDGVVCPQPPPEDQLTLHLATHWVPDSERSACYVCQKRFHFGRRRRHHCRACGEVVCRACTQYYQLAMGNGAGGLPFDFTDNSASARSWHGFERDDENEMATLGDAPRPSSFRKGRKTIGSLDMTGATRGKVCLRCVELKKVELSRQLKARRKGLSSRQSSSKNPLSLGNARQSQYPIHEEDEDDQLRGPQDELPMLVAESDTDLEQDDESDREYSVDDDDDDVNSSRFKPFSTIKLSAGSDSGKGRRKAYSQYSQVDEEYDSDGIVFGGSTRGHRRPPQSFDPTRTIEMPFGQANFNARHSAPQLYDSLLENQSEDRMTLGDLLDDDEVSTRGDRANSSQPAFKSQGQPMVPLRRGSSAPPVAHKHLGRPSFLASDDGESDREYGVDDSDDDNQTSMTQSFASFASFDADVLIDSDAVDSHELGSTRVIEDMRKNDPDNALFARIQNIQDEVLRQQLLSSSSASVASVAPSQSMATKPFSATRFQFFKPTMPTLMASRRMAFGQAPTMPATSSLIQSESPPQSESSTVDSSAMSNSSSSVASDEQGRQRLQSGVEESIADQAYLLMCIQKERARAQQLSSPYGTM</sequence>
<keyword evidence="1" id="KW-0479">Metal-binding</keyword>
<evidence type="ECO:0000256" key="5">
    <source>
        <dbReference type="SAM" id="MobiDB-lite"/>
    </source>
</evidence>
<dbReference type="InterPro" id="IPR023393">
    <property type="entry name" value="START-like_dom_sf"/>
</dbReference>
<dbReference type="InterPro" id="IPR017455">
    <property type="entry name" value="Znf_FYVE-rel"/>
</dbReference>
<reference evidence="7" key="1">
    <citation type="submission" date="2019-03" db="EMBL/GenBank/DDBJ databases">
        <title>Long read genome sequence of the mycoparasitic Pythium oligandrum ATCC 38472 isolated from sugarbeet rhizosphere.</title>
        <authorList>
            <person name="Gaulin E."/>
        </authorList>
    </citation>
    <scope>NUCLEOTIDE SEQUENCE</scope>
    <source>
        <strain evidence="7">ATCC 38472_TT</strain>
    </source>
</reference>
<feature type="region of interest" description="Disordered" evidence="5">
    <location>
        <begin position="608"/>
        <end position="704"/>
    </location>
</feature>
<dbReference type="Proteomes" id="UP000794436">
    <property type="component" value="Unassembled WGS sequence"/>
</dbReference>
<name>A0A8K1CB93_PYTOL</name>
<dbReference type="PANTHER" id="PTHR13510:SF44">
    <property type="entry name" value="RABENOSYN-5"/>
    <property type="match status" value="1"/>
</dbReference>
<keyword evidence="3" id="KW-0862">Zinc</keyword>
<feature type="region of interest" description="Disordered" evidence="5">
    <location>
        <begin position="82"/>
        <end position="117"/>
    </location>
</feature>
<feature type="compositionally biased region" description="Acidic residues" evidence="5">
    <location>
        <begin position="684"/>
        <end position="701"/>
    </location>
</feature>
<dbReference type="EMBL" id="SPLM01000108">
    <property type="protein sequence ID" value="TMW60174.1"/>
    <property type="molecule type" value="Genomic_DNA"/>
</dbReference>
<feature type="region of interest" description="Disordered" evidence="5">
    <location>
        <begin position="456"/>
        <end position="591"/>
    </location>
</feature>
<feature type="domain" description="FYVE-type" evidence="6">
    <location>
        <begin position="333"/>
        <end position="368"/>
    </location>
</feature>
<dbReference type="InterPro" id="IPR011011">
    <property type="entry name" value="Znf_FYVE_PHD"/>
</dbReference>
<feature type="compositionally biased region" description="Polar residues" evidence="5">
    <location>
        <begin position="463"/>
        <end position="483"/>
    </location>
</feature>
<evidence type="ECO:0000256" key="1">
    <source>
        <dbReference type="ARBA" id="ARBA00022723"/>
    </source>
</evidence>
<comment type="caution">
    <text evidence="7">The sequence shown here is derived from an EMBL/GenBank/DDBJ whole genome shotgun (WGS) entry which is preliminary data.</text>
</comment>
<dbReference type="OrthoDB" id="68108at2759"/>
<dbReference type="GO" id="GO:0008270">
    <property type="term" value="F:zinc ion binding"/>
    <property type="evidence" value="ECO:0007669"/>
    <property type="project" value="UniProtKB-KW"/>
</dbReference>
<dbReference type="Pfam" id="PF01363">
    <property type="entry name" value="FYVE"/>
    <property type="match status" value="1"/>
</dbReference>
<dbReference type="PANTHER" id="PTHR13510">
    <property type="entry name" value="FYVE-FINGER-CONTAINING RAB5 EFFECTOR PROTEIN RABENOSYN-5-RELATED"/>
    <property type="match status" value="1"/>
</dbReference>
<dbReference type="InterPro" id="IPR013083">
    <property type="entry name" value="Znf_RING/FYVE/PHD"/>
</dbReference>
<dbReference type="AlphaFoldDB" id="A0A8K1CB93"/>
<dbReference type="SUPFAM" id="SSF57903">
    <property type="entry name" value="FYVE/PHD zinc finger"/>
    <property type="match status" value="1"/>
</dbReference>
<accession>A0A8K1CB93</accession>
<protein>
    <recommendedName>
        <fullName evidence="6">FYVE-type domain-containing protein</fullName>
    </recommendedName>
</protein>
<proteinExistence type="predicted"/>
<evidence type="ECO:0000256" key="3">
    <source>
        <dbReference type="ARBA" id="ARBA00022833"/>
    </source>
</evidence>
<evidence type="ECO:0000259" key="6">
    <source>
        <dbReference type="PROSITE" id="PS50178"/>
    </source>
</evidence>
<evidence type="ECO:0000313" key="8">
    <source>
        <dbReference type="Proteomes" id="UP000794436"/>
    </source>
</evidence>
<evidence type="ECO:0000256" key="4">
    <source>
        <dbReference type="PROSITE-ProRule" id="PRU00091"/>
    </source>
</evidence>
<feature type="region of interest" description="Disordered" evidence="5">
    <location>
        <begin position="399"/>
        <end position="424"/>
    </location>
</feature>
<dbReference type="Gene3D" id="3.30.40.10">
    <property type="entry name" value="Zinc/RING finger domain, C3HC4 (zinc finger)"/>
    <property type="match status" value="1"/>
</dbReference>
<feature type="compositionally biased region" description="Polar residues" evidence="5">
    <location>
        <begin position="644"/>
        <end position="656"/>
    </location>
</feature>
<keyword evidence="2 4" id="KW-0863">Zinc-finger</keyword>
<evidence type="ECO:0000256" key="2">
    <source>
        <dbReference type="ARBA" id="ARBA00022771"/>
    </source>
</evidence>
<keyword evidence="8" id="KW-1185">Reference proteome</keyword>
<organism evidence="7 8">
    <name type="scientific">Pythium oligandrum</name>
    <name type="common">Mycoparasitic fungus</name>
    <dbReference type="NCBI Taxonomy" id="41045"/>
    <lineage>
        <taxon>Eukaryota</taxon>
        <taxon>Sar</taxon>
        <taxon>Stramenopiles</taxon>
        <taxon>Oomycota</taxon>
        <taxon>Peronosporomycetes</taxon>
        <taxon>Pythiales</taxon>
        <taxon>Pythiaceae</taxon>
        <taxon>Pythium</taxon>
    </lineage>
</organism>
<dbReference type="InterPro" id="IPR052727">
    <property type="entry name" value="Rab4/Rab5_effector"/>
</dbReference>
<dbReference type="SMART" id="SM00064">
    <property type="entry name" value="FYVE"/>
    <property type="match status" value="1"/>
</dbReference>
<gene>
    <name evidence="7" type="ORF">Poli38472_000216</name>
</gene>
<dbReference type="Gene3D" id="3.30.530.20">
    <property type="match status" value="1"/>
</dbReference>
<evidence type="ECO:0000313" key="7">
    <source>
        <dbReference type="EMBL" id="TMW60174.1"/>
    </source>
</evidence>